<sequence length="67" mass="6859">MIKQVSHKLTVGTAATGPAALDLALGVAFALHPPTATAKTRAAEVATVTHTAAARRVTTRSRRPALS</sequence>
<evidence type="ECO:0000313" key="1">
    <source>
        <dbReference type="EMBL" id="NEC90968.1"/>
    </source>
</evidence>
<reference evidence="1" key="1">
    <citation type="submission" date="2020-01" db="EMBL/GenBank/DDBJ databases">
        <title>Insect and environment-associated Actinomycetes.</title>
        <authorList>
            <person name="Currrie C."/>
            <person name="Chevrette M."/>
            <person name="Carlson C."/>
            <person name="Stubbendieck R."/>
            <person name="Wendt-Pienkowski E."/>
        </authorList>
    </citation>
    <scope>NUCLEOTIDE SEQUENCE</scope>
    <source>
        <strain evidence="1">SID12501</strain>
    </source>
</reference>
<protein>
    <submittedName>
        <fullName evidence="1">Uncharacterized protein</fullName>
    </submittedName>
</protein>
<comment type="caution">
    <text evidence="1">The sequence shown here is derived from an EMBL/GenBank/DDBJ whole genome shotgun (WGS) entry which is preliminary data.</text>
</comment>
<accession>A0A6B3C2X4</accession>
<name>A0A6B3C2X4_9ACTN</name>
<dbReference type="RefSeq" id="WP_164321286.1">
    <property type="nucleotide sequence ID" value="NZ_JAAGLU010000037.1"/>
</dbReference>
<organism evidence="1">
    <name type="scientific">Streptomyces sp. SID12501</name>
    <dbReference type="NCBI Taxonomy" id="2706042"/>
    <lineage>
        <taxon>Bacteria</taxon>
        <taxon>Bacillati</taxon>
        <taxon>Actinomycetota</taxon>
        <taxon>Actinomycetes</taxon>
        <taxon>Kitasatosporales</taxon>
        <taxon>Streptomycetaceae</taxon>
        <taxon>Streptomyces</taxon>
    </lineage>
</organism>
<proteinExistence type="predicted"/>
<dbReference type="AlphaFoldDB" id="A0A6B3C2X4"/>
<gene>
    <name evidence="1" type="ORF">G3I71_35370</name>
</gene>
<dbReference type="EMBL" id="JAAGLU010000037">
    <property type="protein sequence ID" value="NEC90968.1"/>
    <property type="molecule type" value="Genomic_DNA"/>
</dbReference>